<reference evidence="4" key="1">
    <citation type="journal article" date="2016" name="Proc. Natl. Acad. Sci. U.S.A.">
        <title>Chromosome-level assembly of Arabidopsis thaliana Ler reveals the extent of translocation and inversion polymorphisms.</title>
        <authorList>
            <person name="Zapata L."/>
            <person name="Ding J."/>
            <person name="Willing E.M."/>
            <person name="Hartwig B."/>
            <person name="Bezdan D."/>
            <person name="Jiao W.B."/>
            <person name="Patel V."/>
            <person name="Velikkakam James G."/>
            <person name="Koornneef M."/>
            <person name="Ossowski S."/>
            <person name="Schneeberger K."/>
        </authorList>
    </citation>
    <scope>NUCLEOTIDE SEQUENCE [LARGE SCALE GENOMIC DNA]</scope>
    <source>
        <strain evidence="4">cv. Landsberg erecta</strain>
    </source>
</reference>
<comment type="caution">
    <text evidence="3">The sequence shown here is derived from an EMBL/GenBank/DDBJ whole genome shotgun (WGS) entry which is preliminary data.</text>
</comment>
<dbReference type="GO" id="GO:0048367">
    <property type="term" value="P:shoot system development"/>
    <property type="evidence" value="ECO:0007669"/>
    <property type="project" value="InterPro"/>
</dbReference>
<name>A0A178VLX8_ARATH</name>
<feature type="transmembrane region" description="Helical" evidence="2">
    <location>
        <begin position="189"/>
        <end position="208"/>
    </location>
</feature>
<dbReference type="Proteomes" id="UP000078284">
    <property type="component" value="Chromosome 3"/>
</dbReference>
<feature type="compositionally biased region" description="Polar residues" evidence="1">
    <location>
        <begin position="301"/>
        <end position="313"/>
    </location>
</feature>
<dbReference type="Pfam" id="PF03087">
    <property type="entry name" value="BPS1"/>
    <property type="match status" value="1"/>
</dbReference>
<evidence type="ECO:0000313" key="3">
    <source>
        <dbReference type="EMBL" id="OAP06896.1"/>
    </source>
</evidence>
<evidence type="ECO:0000313" key="4">
    <source>
        <dbReference type="Proteomes" id="UP000078284"/>
    </source>
</evidence>
<dbReference type="EMBL" id="LUHQ01000003">
    <property type="protein sequence ID" value="OAP06896.1"/>
    <property type="molecule type" value="Genomic_DNA"/>
</dbReference>
<keyword evidence="2" id="KW-0812">Transmembrane</keyword>
<evidence type="ECO:0000256" key="2">
    <source>
        <dbReference type="SAM" id="Phobius"/>
    </source>
</evidence>
<dbReference type="AlphaFoldDB" id="A0A178VLX8"/>
<proteinExistence type="predicted"/>
<evidence type="ECO:0008006" key="5">
    <source>
        <dbReference type="Google" id="ProtNLM"/>
    </source>
</evidence>
<accession>A0A178VLX8</accession>
<keyword evidence="2" id="KW-1133">Transmembrane helix</keyword>
<sequence length="345" mass="39960">MISKQGITAQCFFRPKKFFRMLFPKKNLLLNNFESSLTERLKKLIPQNTDEILTLPWMILAMELLYDTHNDINILITDLKLHYMTDSEHGYWFENYMNINTKLLDLCNAFMSLLRHMNHGIVCLKFLRHKLEMKSEDLCTEICSALDSWRENITAEISKCREVLGRYVESLNFHKVKNCIKEAKVLMKAFYGANVLTAYICSVFVIVLSNSNKDILPIYVWKQSLWKKDFLDLQTIVNVKTRVNISTDGTMVLQELESVAAKMKKMYLTIQEGDDLVQESFKESIEECKEEVEKLEHGRSSQDVTPHPTSACSGRSRHDNRGSRRLDDIEMVLLPISGLPTSARS</sequence>
<feature type="region of interest" description="Disordered" evidence="1">
    <location>
        <begin position="293"/>
        <end position="326"/>
    </location>
</feature>
<organism evidence="3 4">
    <name type="scientific">Arabidopsis thaliana</name>
    <name type="common">Mouse-ear cress</name>
    <dbReference type="NCBI Taxonomy" id="3702"/>
    <lineage>
        <taxon>Eukaryota</taxon>
        <taxon>Viridiplantae</taxon>
        <taxon>Streptophyta</taxon>
        <taxon>Embryophyta</taxon>
        <taxon>Tracheophyta</taxon>
        <taxon>Spermatophyta</taxon>
        <taxon>Magnoliopsida</taxon>
        <taxon>eudicotyledons</taxon>
        <taxon>Gunneridae</taxon>
        <taxon>Pentapetalae</taxon>
        <taxon>rosids</taxon>
        <taxon>malvids</taxon>
        <taxon>Brassicales</taxon>
        <taxon>Brassicaceae</taxon>
        <taxon>Camelineae</taxon>
        <taxon>Arabidopsis</taxon>
    </lineage>
</organism>
<dbReference type="GO" id="GO:0048364">
    <property type="term" value="P:root development"/>
    <property type="evidence" value="ECO:0007669"/>
    <property type="project" value="InterPro"/>
</dbReference>
<keyword evidence="2" id="KW-0472">Membrane</keyword>
<gene>
    <name evidence="3" type="ordered locus">AXX17_At3g55810</name>
</gene>
<protein>
    <recommendedName>
        <fullName evidence="5">BPS1-like protein</fullName>
    </recommendedName>
</protein>
<feature type="compositionally biased region" description="Basic and acidic residues" evidence="1">
    <location>
        <begin position="316"/>
        <end position="326"/>
    </location>
</feature>
<dbReference type="ExpressionAtlas" id="A0A178VLX8">
    <property type="expression patterns" value="baseline and differential"/>
</dbReference>
<evidence type="ECO:0000256" key="1">
    <source>
        <dbReference type="SAM" id="MobiDB-lite"/>
    </source>
</evidence>
<dbReference type="PANTHER" id="PTHR31509">
    <property type="entry name" value="BPS1-LIKE PROTEIN"/>
    <property type="match status" value="1"/>
</dbReference>
<dbReference type="InterPro" id="IPR004320">
    <property type="entry name" value="BPS1_pln"/>
</dbReference>